<reference evidence="1" key="1">
    <citation type="journal article" date="2015" name="Nature">
        <title>Complex archaea that bridge the gap between prokaryotes and eukaryotes.</title>
        <authorList>
            <person name="Spang A."/>
            <person name="Saw J.H."/>
            <person name="Jorgensen S.L."/>
            <person name="Zaremba-Niedzwiedzka K."/>
            <person name="Martijn J."/>
            <person name="Lind A.E."/>
            <person name="van Eijk R."/>
            <person name="Schleper C."/>
            <person name="Guy L."/>
            <person name="Ettema T.J."/>
        </authorList>
    </citation>
    <scope>NUCLEOTIDE SEQUENCE</scope>
</reference>
<name>A0A0F9F200_9ZZZZ</name>
<gene>
    <name evidence="1" type="ORF">LCGC14_2005520</name>
</gene>
<dbReference type="EMBL" id="LAZR01022875">
    <property type="protein sequence ID" value="KKL80364.1"/>
    <property type="molecule type" value="Genomic_DNA"/>
</dbReference>
<comment type="caution">
    <text evidence="1">The sequence shown here is derived from an EMBL/GenBank/DDBJ whole genome shotgun (WGS) entry which is preliminary data.</text>
</comment>
<sequence>MEGWQDGSKIKFRGETGVIMIKKFILIFLLVACHVNIVWAAEKSPTYVKFQAIVNGGVVSGGTVDTFETGTSTRKATFTDQTGTTTNPNPVPLDTNGQADIWLTAAEQYRFVVKDSDGIVLTTVDEIIGTPRTPFDILTMTTGFVTNVLQIGTGPSAVSLFGSGASNIPNYTLALTDDGTGVTFIPPTGLNNLYTKAGFGVWSNSDGIYIANDGMGQSGVSADISGTSLTVTGSGSTQAGTDPHWQVGDHIGLWVNGSEDWVSTSPSGTSIYEIVTRTDGLNYVLDRAVTGVTLPVTGSSGVTNAHLVVPGLTAADVNGPDGWTRPQNTLDLWRAPFSGVSKEGSLYSVYIKKGVNSEERFNWPVLDIQQDAFFRRQLEGQTLTVGAYVITWAANNIRLGINDGSTDVSSYHTGGGSWEWLEVTSNFSLNSTTALFTVFNDAESGDTAYILL</sequence>
<protein>
    <submittedName>
        <fullName evidence="1">Uncharacterized protein</fullName>
    </submittedName>
</protein>
<feature type="non-terminal residue" evidence="1">
    <location>
        <position position="452"/>
    </location>
</feature>
<evidence type="ECO:0000313" key="1">
    <source>
        <dbReference type="EMBL" id="KKL80364.1"/>
    </source>
</evidence>
<proteinExistence type="predicted"/>
<organism evidence="1">
    <name type="scientific">marine sediment metagenome</name>
    <dbReference type="NCBI Taxonomy" id="412755"/>
    <lineage>
        <taxon>unclassified sequences</taxon>
        <taxon>metagenomes</taxon>
        <taxon>ecological metagenomes</taxon>
    </lineage>
</organism>
<accession>A0A0F9F200</accession>
<dbReference type="AlphaFoldDB" id="A0A0F9F200"/>